<dbReference type="PATRIC" id="fig|869212.3.peg.338"/>
<dbReference type="KEGG" id="tpx:Turpa_0369"/>
<dbReference type="InterPro" id="IPR050190">
    <property type="entry name" value="UPF0213_domain"/>
</dbReference>
<dbReference type="STRING" id="869212.Turpa_0369"/>
<dbReference type="Pfam" id="PF01541">
    <property type="entry name" value="GIY-YIG"/>
    <property type="match status" value="1"/>
</dbReference>
<organism evidence="3 4">
    <name type="scientific">Turneriella parva (strain ATCC BAA-1111 / DSM 21527 / NCTC 11395 / H)</name>
    <name type="common">Leptospira parva</name>
    <dbReference type="NCBI Taxonomy" id="869212"/>
    <lineage>
        <taxon>Bacteria</taxon>
        <taxon>Pseudomonadati</taxon>
        <taxon>Spirochaetota</taxon>
        <taxon>Spirochaetia</taxon>
        <taxon>Leptospirales</taxon>
        <taxon>Leptospiraceae</taxon>
        <taxon>Turneriella</taxon>
    </lineage>
</organism>
<keyword evidence="4" id="KW-1185">Reference proteome</keyword>
<gene>
    <name evidence="3" type="ordered locus">Turpa_0369</name>
</gene>
<dbReference type="RefSeq" id="WP_014801545.1">
    <property type="nucleotide sequence ID" value="NC_018020.1"/>
</dbReference>
<dbReference type="SMART" id="SM00465">
    <property type="entry name" value="GIYc"/>
    <property type="match status" value="1"/>
</dbReference>
<evidence type="ECO:0000313" key="4">
    <source>
        <dbReference type="Proteomes" id="UP000006048"/>
    </source>
</evidence>
<protein>
    <submittedName>
        <fullName evidence="3">Excinuclease ABC C subunit domain protein</fullName>
    </submittedName>
</protein>
<dbReference type="PANTHER" id="PTHR34477">
    <property type="entry name" value="UPF0213 PROTEIN YHBQ"/>
    <property type="match status" value="1"/>
</dbReference>
<accession>I4B168</accession>
<name>I4B168_TURPD</name>
<dbReference type="AlphaFoldDB" id="I4B168"/>
<evidence type="ECO:0000256" key="1">
    <source>
        <dbReference type="ARBA" id="ARBA00007435"/>
    </source>
</evidence>
<dbReference type="InterPro" id="IPR000305">
    <property type="entry name" value="GIY-YIG_endonuc"/>
</dbReference>
<dbReference type="SUPFAM" id="SSF82771">
    <property type="entry name" value="GIY-YIG endonuclease"/>
    <property type="match status" value="1"/>
</dbReference>
<dbReference type="CDD" id="cd10456">
    <property type="entry name" value="GIY-YIG_UPF0213"/>
    <property type="match status" value="1"/>
</dbReference>
<dbReference type="PROSITE" id="PS50164">
    <property type="entry name" value="GIY_YIG"/>
    <property type="match status" value="1"/>
</dbReference>
<proteinExistence type="inferred from homology"/>
<evidence type="ECO:0000259" key="2">
    <source>
        <dbReference type="PROSITE" id="PS50164"/>
    </source>
</evidence>
<dbReference type="Gene3D" id="3.40.1440.10">
    <property type="entry name" value="GIY-YIG endonuclease"/>
    <property type="match status" value="1"/>
</dbReference>
<dbReference type="Proteomes" id="UP000006048">
    <property type="component" value="Chromosome"/>
</dbReference>
<evidence type="ECO:0000313" key="3">
    <source>
        <dbReference type="EMBL" id="AFM11025.1"/>
    </source>
</evidence>
<comment type="similarity">
    <text evidence="1">Belongs to the UPF0213 family.</text>
</comment>
<dbReference type="HOGENOM" id="CLU_135650_0_3_12"/>
<dbReference type="EMBL" id="CP002959">
    <property type="protein sequence ID" value="AFM11025.1"/>
    <property type="molecule type" value="Genomic_DNA"/>
</dbReference>
<feature type="domain" description="GIY-YIG" evidence="2">
    <location>
        <begin position="1"/>
        <end position="75"/>
    </location>
</feature>
<dbReference type="OrthoDB" id="9807770at2"/>
<reference evidence="3 4" key="1">
    <citation type="submission" date="2012-06" db="EMBL/GenBank/DDBJ databases">
        <title>The complete chromosome of genome of Turneriella parva DSM 21527.</title>
        <authorList>
            <consortium name="US DOE Joint Genome Institute (JGI-PGF)"/>
            <person name="Lucas S."/>
            <person name="Han J."/>
            <person name="Lapidus A."/>
            <person name="Bruce D."/>
            <person name="Goodwin L."/>
            <person name="Pitluck S."/>
            <person name="Peters L."/>
            <person name="Kyrpides N."/>
            <person name="Mavromatis K."/>
            <person name="Ivanova N."/>
            <person name="Mikhailova N."/>
            <person name="Chertkov O."/>
            <person name="Detter J.C."/>
            <person name="Tapia R."/>
            <person name="Han C."/>
            <person name="Land M."/>
            <person name="Hauser L."/>
            <person name="Markowitz V."/>
            <person name="Cheng J.-F."/>
            <person name="Hugenholtz P."/>
            <person name="Woyke T."/>
            <person name="Wu D."/>
            <person name="Gronow S."/>
            <person name="Wellnitz S."/>
            <person name="Brambilla E."/>
            <person name="Klenk H.-P."/>
            <person name="Eisen J.A."/>
        </authorList>
    </citation>
    <scope>NUCLEOTIDE SEQUENCE [LARGE SCALE GENOMIC DNA]</scope>
    <source>
        <strain evidence="4">ATCC BAA-1111 / DSM 21527 / NCTC 11395 / H</strain>
    </source>
</reference>
<dbReference type="InterPro" id="IPR035901">
    <property type="entry name" value="GIY-YIG_endonuc_sf"/>
</dbReference>
<dbReference type="PANTHER" id="PTHR34477:SF1">
    <property type="entry name" value="UPF0213 PROTEIN YHBQ"/>
    <property type="match status" value="1"/>
</dbReference>
<sequence length="97" mass="11232">MPWVYILECQDGSLYTGSTWNLEKRLAEHQAGLGAKHTRKRLPVKLVFCEFSDRIDVAYAREKQIQGWRREKKLALIAEKHDTLPKLADTNPKPKAK</sequence>